<keyword evidence="5" id="KW-0999">Mitochondrion inner membrane</keyword>
<keyword evidence="3" id="KW-0813">Transport</keyword>
<comment type="subcellular location">
    <subcellularLocation>
        <location evidence="1">Mitochondrion inner membrane</location>
        <topology evidence="1">Peripheral membrane protein</topology>
        <orientation evidence="1">Matrix side</orientation>
    </subcellularLocation>
</comment>
<sequence length="166" mass="18792">MMRSSSRSLKRALSSHFATTTTISTKATLFRFLRTSACVPFTNTNRANESLKKTTGLVGLPVMNDPINTYANLCDQVLEKIQFVPENAAYRTVVEEMYKHRKKVTLSGKTVSEIEETIAAGQIEELAVQARDELELIPKMREWKPWEFSHEIEIEKAENPTGIAKN</sequence>
<dbReference type="EMBL" id="FO082278">
    <property type="protein sequence ID" value="CCO14396.1"/>
    <property type="molecule type" value="Genomic_DNA"/>
</dbReference>
<accession>K8E9Q6</accession>
<dbReference type="GO" id="GO:0005743">
    <property type="term" value="C:mitochondrial inner membrane"/>
    <property type="evidence" value="ECO:0007669"/>
    <property type="project" value="UniProtKB-SubCell"/>
</dbReference>
<dbReference type="eggNOG" id="KOG3365">
    <property type="taxonomic scope" value="Eukaryota"/>
</dbReference>
<evidence type="ECO:0000256" key="4">
    <source>
        <dbReference type="ARBA" id="ARBA00022660"/>
    </source>
</evidence>
<keyword evidence="6" id="KW-0249">Electron transport</keyword>
<dbReference type="InterPro" id="IPR006806">
    <property type="entry name" value="NDUFA5"/>
</dbReference>
<evidence type="ECO:0000313" key="9">
    <source>
        <dbReference type="EMBL" id="CCO14396.1"/>
    </source>
</evidence>
<dbReference type="STRING" id="41875.K8E9Q6"/>
<dbReference type="PANTHER" id="PTHR12653:SF0">
    <property type="entry name" value="NADH DEHYDROGENASE [UBIQUINONE] 1 ALPHA SUBCOMPLEX SUBUNIT 5"/>
    <property type="match status" value="1"/>
</dbReference>
<evidence type="ECO:0000256" key="5">
    <source>
        <dbReference type="ARBA" id="ARBA00022792"/>
    </source>
</evidence>
<dbReference type="GeneID" id="19018326"/>
<name>K8E9Q6_9CHLO</name>
<keyword evidence="7" id="KW-0496">Mitochondrion</keyword>
<dbReference type="OrthoDB" id="286811at2759"/>
<evidence type="ECO:0000256" key="1">
    <source>
        <dbReference type="ARBA" id="ARBA00004443"/>
    </source>
</evidence>
<organism evidence="9 10">
    <name type="scientific">Bathycoccus prasinos</name>
    <dbReference type="NCBI Taxonomy" id="41875"/>
    <lineage>
        <taxon>Eukaryota</taxon>
        <taxon>Viridiplantae</taxon>
        <taxon>Chlorophyta</taxon>
        <taxon>Mamiellophyceae</taxon>
        <taxon>Mamiellales</taxon>
        <taxon>Bathycoccaceae</taxon>
        <taxon>Bathycoccus</taxon>
    </lineage>
</organism>
<keyword evidence="8" id="KW-0472">Membrane</keyword>
<evidence type="ECO:0000313" key="10">
    <source>
        <dbReference type="Proteomes" id="UP000198341"/>
    </source>
</evidence>
<gene>
    <name evidence="9" type="ORF">Bathy01g05910</name>
</gene>
<evidence type="ECO:0000256" key="7">
    <source>
        <dbReference type="ARBA" id="ARBA00023128"/>
    </source>
</evidence>
<evidence type="ECO:0000256" key="6">
    <source>
        <dbReference type="ARBA" id="ARBA00022982"/>
    </source>
</evidence>
<keyword evidence="4" id="KW-0679">Respiratory chain</keyword>
<evidence type="ECO:0000256" key="2">
    <source>
        <dbReference type="ARBA" id="ARBA00010261"/>
    </source>
</evidence>
<dbReference type="RefSeq" id="XP_007515517.1">
    <property type="nucleotide sequence ID" value="XM_007515455.1"/>
</dbReference>
<evidence type="ECO:0000256" key="8">
    <source>
        <dbReference type="ARBA" id="ARBA00023136"/>
    </source>
</evidence>
<proteinExistence type="inferred from homology"/>
<dbReference type="AlphaFoldDB" id="K8E9Q6"/>
<protein>
    <submittedName>
        <fullName evidence="9">NADH dehydrogenase [ubiquinone] 1 alpha subcomplex subunit 5</fullName>
    </submittedName>
</protein>
<dbReference type="GO" id="GO:0022904">
    <property type="term" value="P:respiratory electron transport chain"/>
    <property type="evidence" value="ECO:0007669"/>
    <property type="project" value="InterPro"/>
</dbReference>
<keyword evidence="10" id="KW-1185">Reference proteome</keyword>
<reference evidence="9 10" key="1">
    <citation type="submission" date="2011-10" db="EMBL/GenBank/DDBJ databases">
        <authorList>
            <person name="Genoscope - CEA"/>
        </authorList>
    </citation>
    <scope>NUCLEOTIDE SEQUENCE [LARGE SCALE GENOMIC DNA]</scope>
    <source>
        <strain evidence="9 10">RCC 1105</strain>
    </source>
</reference>
<comment type="similarity">
    <text evidence="2">Belongs to the complex I NDUFA5 subunit family.</text>
</comment>
<evidence type="ECO:0000256" key="3">
    <source>
        <dbReference type="ARBA" id="ARBA00022448"/>
    </source>
</evidence>
<dbReference type="KEGG" id="bpg:Bathy01g05910"/>
<dbReference type="Proteomes" id="UP000198341">
    <property type="component" value="Chromosome 1"/>
</dbReference>
<dbReference type="PANTHER" id="PTHR12653">
    <property type="entry name" value="NADH-UBIQUINONE OXIDOREDUCTASE 13 KD-B SUBUNIT"/>
    <property type="match status" value="1"/>
</dbReference>
<dbReference type="Pfam" id="PF04716">
    <property type="entry name" value="ETC_C1_NDUFA5"/>
    <property type="match status" value="1"/>
</dbReference>